<evidence type="ECO:0000313" key="5">
    <source>
        <dbReference type="EMBL" id="KIM57811.1"/>
    </source>
</evidence>
<feature type="domain" description="Ubiquitin-like protease family profile" evidence="4">
    <location>
        <begin position="11"/>
        <end position="61"/>
    </location>
</feature>
<evidence type="ECO:0000256" key="2">
    <source>
        <dbReference type="ARBA" id="ARBA00022670"/>
    </source>
</evidence>
<dbReference type="Pfam" id="PF02902">
    <property type="entry name" value="Peptidase_C48"/>
    <property type="match status" value="1"/>
</dbReference>
<protein>
    <recommendedName>
        <fullName evidence="4">Ubiquitin-like protease family profile domain-containing protein</fullName>
    </recommendedName>
</protein>
<proteinExistence type="inferred from homology"/>
<organism evidence="5 6">
    <name type="scientific">Scleroderma citrinum Foug A</name>
    <dbReference type="NCBI Taxonomy" id="1036808"/>
    <lineage>
        <taxon>Eukaryota</taxon>
        <taxon>Fungi</taxon>
        <taxon>Dikarya</taxon>
        <taxon>Basidiomycota</taxon>
        <taxon>Agaricomycotina</taxon>
        <taxon>Agaricomycetes</taxon>
        <taxon>Agaricomycetidae</taxon>
        <taxon>Boletales</taxon>
        <taxon>Sclerodermatineae</taxon>
        <taxon>Sclerodermataceae</taxon>
        <taxon>Scleroderma</taxon>
    </lineage>
</organism>
<dbReference type="STRING" id="1036808.A0A0C3DP92"/>
<dbReference type="GO" id="GO:0019783">
    <property type="term" value="F:ubiquitin-like protein peptidase activity"/>
    <property type="evidence" value="ECO:0007669"/>
    <property type="project" value="UniProtKB-ARBA"/>
</dbReference>
<accession>A0A0C3DP92</accession>
<dbReference type="GO" id="GO:0006508">
    <property type="term" value="P:proteolysis"/>
    <property type="evidence" value="ECO:0007669"/>
    <property type="project" value="UniProtKB-KW"/>
</dbReference>
<dbReference type="EMBL" id="KN822095">
    <property type="protein sequence ID" value="KIM57811.1"/>
    <property type="molecule type" value="Genomic_DNA"/>
</dbReference>
<gene>
    <name evidence="5" type="ORF">SCLCIDRAFT_129626</name>
</gene>
<dbReference type="InterPro" id="IPR038765">
    <property type="entry name" value="Papain-like_cys_pep_sf"/>
</dbReference>
<dbReference type="OrthoDB" id="2976051at2759"/>
<sequence length="81" mass="9621">ICHDANDNTLWHNVSWTHFWEKPICILPIHRPLPVGHWVLCTIYFRSRQVLLFDSFAEEQPWTQDIKVSRPCKLISHTNLA</sequence>
<dbReference type="GO" id="GO:0008234">
    <property type="term" value="F:cysteine-type peptidase activity"/>
    <property type="evidence" value="ECO:0007669"/>
    <property type="project" value="InterPro"/>
</dbReference>
<dbReference type="InterPro" id="IPR003653">
    <property type="entry name" value="Peptidase_C48_C"/>
</dbReference>
<dbReference type="SUPFAM" id="SSF54001">
    <property type="entry name" value="Cysteine proteinases"/>
    <property type="match status" value="1"/>
</dbReference>
<evidence type="ECO:0000256" key="1">
    <source>
        <dbReference type="ARBA" id="ARBA00005234"/>
    </source>
</evidence>
<dbReference type="HOGENOM" id="CLU_2564715_0_0_1"/>
<keyword evidence="6" id="KW-1185">Reference proteome</keyword>
<reference evidence="6" key="2">
    <citation type="submission" date="2015-01" db="EMBL/GenBank/DDBJ databases">
        <title>Evolutionary Origins and Diversification of the Mycorrhizal Mutualists.</title>
        <authorList>
            <consortium name="DOE Joint Genome Institute"/>
            <consortium name="Mycorrhizal Genomics Consortium"/>
            <person name="Kohler A."/>
            <person name="Kuo A."/>
            <person name="Nagy L.G."/>
            <person name="Floudas D."/>
            <person name="Copeland A."/>
            <person name="Barry K.W."/>
            <person name="Cichocki N."/>
            <person name="Veneault-Fourrey C."/>
            <person name="LaButti K."/>
            <person name="Lindquist E.A."/>
            <person name="Lipzen A."/>
            <person name="Lundell T."/>
            <person name="Morin E."/>
            <person name="Murat C."/>
            <person name="Riley R."/>
            <person name="Ohm R."/>
            <person name="Sun H."/>
            <person name="Tunlid A."/>
            <person name="Henrissat B."/>
            <person name="Grigoriev I.V."/>
            <person name="Hibbett D.S."/>
            <person name="Martin F."/>
        </authorList>
    </citation>
    <scope>NUCLEOTIDE SEQUENCE [LARGE SCALE GENOMIC DNA]</scope>
    <source>
        <strain evidence="6">Foug A</strain>
    </source>
</reference>
<dbReference type="AlphaFoldDB" id="A0A0C3DP92"/>
<dbReference type="Gene3D" id="3.40.395.10">
    <property type="entry name" value="Adenoviral Proteinase, Chain A"/>
    <property type="match status" value="1"/>
</dbReference>
<name>A0A0C3DP92_9AGAM</name>
<feature type="non-terminal residue" evidence="5">
    <location>
        <position position="1"/>
    </location>
</feature>
<dbReference type="Proteomes" id="UP000053989">
    <property type="component" value="Unassembled WGS sequence"/>
</dbReference>
<keyword evidence="3" id="KW-0378">Hydrolase</keyword>
<dbReference type="InParanoid" id="A0A0C3DP92"/>
<evidence type="ECO:0000259" key="4">
    <source>
        <dbReference type="Pfam" id="PF02902"/>
    </source>
</evidence>
<evidence type="ECO:0000256" key="3">
    <source>
        <dbReference type="ARBA" id="ARBA00022801"/>
    </source>
</evidence>
<reference evidence="5 6" key="1">
    <citation type="submission" date="2014-04" db="EMBL/GenBank/DDBJ databases">
        <authorList>
            <consortium name="DOE Joint Genome Institute"/>
            <person name="Kuo A."/>
            <person name="Kohler A."/>
            <person name="Nagy L.G."/>
            <person name="Floudas D."/>
            <person name="Copeland A."/>
            <person name="Barry K.W."/>
            <person name="Cichocki N."/>
            <person name="Veneault-Fourrey C."/>
            <person name="LaButti K."/>
            <person name="Lindquist E.A."/>
            <person name="Lipzen A."/>
            <person name="Lundell T."/>
            <person name="Morin E."/>
            <person name="Murat C."/>
            <person name="Sun H."/>
            <person name="Tunlid A."/>
            <person name="Henrissat B."/>
            <person name="Grigoriev I.V."/>
            <person name="Hibbett D.S."/>
            <person name="Martin F."/>
            <person name="Nordberg H.P."/>
            <person name="Cantor M.N."/>
            <person name="Hua S.X."/>
        </authorList>
    </citation>
    <scope>NUCLEOTIDE SEQUENCE [LARGE SCALE GENOMIC DNA]</scope>
    <source>
        <strain evidence="5 6">Foug A</strain>
    </source>
</reference>
<keyword evidence="2" id="KW-0645">Protease</keyword>
<comment type="similarity">
    <text evidence="1">Belongs to the peptidase C48 family.</text>
</comment>
<evidence type="ECO:0000313" key="6">
    <source>
        <dbReference type="Proteomes" id="UP000053989"/>
    </source>
</evidence>